<dbReference type="Proteomes" id="UP000499080">
    <property type="component" value="Unassembled WGS sequence"/>
</dbReference>
<keyword evidence="1" id="KW-0175">Coiled coil</keyword>
<accession>A0A4Y2AJL7</accession>
<organism evidence="2 3">
    <name type="scientific">Araneus ventricosus</name>
    <name type="common">Orbweaver spider</name>
    <name type="synonym">Epeira ventricosa</name>
    <dbReference type="NCBI Taxonomy" id="182803"/>
    <lineage>
        <taxon>Eukaryota</taxon>
        <taxon>Metazoa</taxon>
        <taxon>Ecdysozoa</taxon>
        <taxon>Arthropoda</taxon>
        <taxon>Chelicerata</taxon>
        <taxon>Arachnida</taxon>
        <taxon>Araneae</taxon>
        <taxon>Araneomorphae</taxon>
        <taxon>Entelegynae</taxon>
        <taxon>Araneoidea</taxon>
        <taxon>Araneidae</taxon>
        <taxon>Araneus</taxon>
    </lineage>
</organism>
<evidence type="ECO:0000313" key="2">
    <source>
        <dbReference type="EMBL" id="GBL80033.1"/>
    </source>
</evidence>
<proteinExistence type="predicted"/>
<gene>
    <name evidence="2" type="ORF">AVEN_29048_1</name>
</gene>
<sequence length="109" mass="13012">MSGSRTSIWKLRKDDLILVVKEMGLTVLANVRFIDEKNLIENSDIYKNQLEVFQRIIDSVTERWQLEAERRKSEDEARESEIKAKLKIERAKRTELKKQLEIEIMKKHL</sequence>
<evidence type="ECO:0000313" key="3">
    <source>
        <dbReference type="Proteomes" id="UP000499080"/>
    </source>
</evidence>
<evidence type="ECO:0000256" key="1">
    <source>
        <dbReference type="SAM" id="Coils"/>
    </source>
</evidence>
<dbReference type="AlphaFoldDB" id="A0A4Y2AJL7"/>
<dbReference type="EMBL" id="BGPR01000020">
    <property type="protein sequence ID" value="GBL80033.1"/>
    <property type="molecule type" value="Genomic_DNA"/>
</dbReference>
<protein>
    <submittedName>
        <fullName evidence="2">Uncharacterized protein</fullName>
    </submittedName>
</protein>
<feature type="coiled-coil region" evidence="1">
    <location>
        <begin position="63"/>
        <end position="103"/>
    </location>
</feature>
<comment type="caution">
    <text evidence="2">The sequence shown here is derived from an EMBL/GenBank/DDBJ whole genome shotgun (WGS) entry which is preliminary data.</text>
</comment>
<keyword evidence="3" id="KW-1185">Reference proteome</keyword>
<name>A0A4Y2AJL7_ARAVE</name>
<reference evidence="2 3" key="1">
    <citation type="journal article" date="2019" name="Sci. Rep.">
        <title>Orb-weaving spider Araneus ventricosus genome elucidates the spidroin gene catalogue.</title>
        <authorList>
            <person name="Kono N."/>
            <person name="Nakamura H."/>
            <person name="Ohtoshi R."/>
            <person name="Moran D.A.P."/>
            <person name="Shinohara A."/>
            <person name="Yoshida Y."/>
            <person name="Fujiwara M."/>
            <person name="Mori M."/>
            <person name="Tomita M."/>
            <person name="Arakawa K."/>
        </authorList>
    </citation>
    <scope>NUCLEOTIDE SEQUENCE [LARGE SCALE GENOMIC DNA]</scope>
</reference>